<dbReference type="EMBL" id="JAZDRP010000002">
    <property type="protein sequence ID" value="MEE2525556.1"/>
    <property type="molecule type" value="Genomic_DNA"/>
</dbReference>
<evidence type="ECO:0000256" key="8">
    <source>
        <dbReference type="ARBA" id="ARBA00023136"/>
    </source>
</evidence>
<dbReference type="Pfam" id="PF00263">
    <property type="entry name" value="Secretin"/>
    <property type="match status" value="1"/>
</dbReference>
<keyword evidence="4" id="KW-1134">Transmembrane beta strand</keyword>
<evidence type="ECO:0000313" key="16">
    <source>
        <dbReference type="EMBL" id="MEE2525556.1"/>
    </source>
</evidence>
<feature type="domain" description="Type II/III secretion system secretin-like" evidence="13">
    <location>
        <begin position="485"/>
        <end position="649"/>
    </location>
</feature>
<keyword evidence="5" id="KW-0812">Transmembrane</keyword>
<evidence type="ECO:0000259" key="14">
    <source>
        <dbReference type="Pfam" id="PF03958"/>
    </source>
</evidence>
<evidence type="ECO:0000313" key="17">
    <source>
        <dbReference type="Proteomes" id="UP001354971"/>
    </source>
</evidence>
<evidence type="ECO:0000256" key="5">
    <source>
        <dbReference type="ARBA" id="ARBA00022692"/>
    </source>
</evidence>
<evidence type="ECO:0000256" key="3">
    <source>
        <dbReference type="ARBA" id="ARBA00022448"/>
    </source>
</evidence>
<evidence type="ECO:0000259" key="13">
    <source>
        <dbReference type="Pfam" id="PF00263"/>
    </source>
</evidence>
<dbReference type="InterPro" id="IPR038591">
    <property type="entry name" value="NolW-like_sf"/>
</dbReference>
<comment type="caution">
    <text evidence="16">The sequence shown here is derived from an EMBL/GenBank/DDBJ whole genome shotgun (WGS) entry which is preliminary data.</text>
</comment>
<dbReference type="RefSeq" id="WP_330198218.1">
    <property type="nucleotide sequence ID" value="NZ_JAZDRP010000002.1"/>
</dbReference>
<dbReference type="PRINTS" id="PR01032">
    <property type="entry name" value="PHAGEIV"/>
</dbReference>
<dbReference type="InterPro" id="IPR013356">
    <property type="entry name" value="T2SS_GspD"/>
</dbReference>
<feature type="domain" description="NolW-like" evidence="14">
    <location>
        <begin position="256"/>
        <end position="321"/>
    </location>
</feature>
<reference evidence="16 17" key="1">
    <citation type="submission" date="2024-01" db="EMBL/GenBank/DDBJ databases">
        <title>Hyphobacterium bacterium isolated from marine sediment.</title>
        <authorList>
            <person name="Zhao S."/>
        </authorList>
    </citation>
    <scope>NUCLEOTIDE SEQUENCE [LARGE SCALE GENOMIC DNA]</scope>
    <source>
        <strain evidence="17">HN65</strain>
    </source>
</reference>
<dbReference type="Pfam" id="PF03958">
    <property type="entry name" value="Secretin_N"/>
    <property type="match status" value="2"/>
</dbReference>
<keyword evidence="3 10" id="KW-0813">Transport</keyword>
<organism evidence="16 17">
    <name type="scientific">Hyphobacterium lacteum</name>
    <dbReference type="NCBI Taxonomy" id="3116575"/>
    <lineage>
        <taxon>Bacteria</taxon>
        <taxon>Pseudomonadati</taxon>
        <taxon>Pseudomonadota</taxon>
        <taxon>Alphaproteobacteria</taxon>
        <taxon>Maricaulales</taxon>
        <taxon>Maricaulaceae</taxon>
        <taxon>Hyphobacterium</taxon>
    </lineage>
</organism>
<dbReference type="Gene3D" id="3.30.1370.120">
    <property type="match status" value="3"/>
</dbReference>
<evidence type="ECO:0000256" key="10">
    <source>
        <dbReference type="RuleBase" id="RU004004"/>
    </source>
</evidence>
<feature type="signal peptide" evidence="12">
    <location>
        <begin position="1"/>
        <end position="23"/>
    </location>
</feature>
<dbReference type="InterPro" id="IPR050810">
    <property type="entry name" value="Bact_Secretion_Sys_Channel"/>
</dbReference>
<dbReference type="InterPro" id="IPR004846">
    <property type="entry name" value="T2SS/T3SS_dom"/>
</dbReference>
<evidence type="ECO:0000256" key="11">
    <source>
        <dbReference type="SAM" id="MobiDB-lite"/>
    </source>
</evidence>
<evidence type="ECO:0000259" key="15">
    <source>
        <dbReference type="Pfam" id="PF21305"/>
    </source>
</evidence>
<feature type="domain" description="GspD-like N0" evidence="15">
    <location>
        <begin position="96"/>
        <end position="166"/>
    </location>
</feature>
<dbReference type="InterPro" id="IPR049371">
    <property type="entry name" value="GspD-like_N0"/>
</dbReference>
<evidence type="ECO:0000256" key="2">
    <source>
        <dbReference type="ARBA" id="ARBA00006980"/>
    </source>
</evidence>
<comment type="subcellular location">
    <subcellularLocation>
        <location evidence="1 10">Cell outer membrane</location>
    </subcellularLocation>
</comment>
<keyword evidence="17" id="KW-1185">Reference proteome</keyword>
<gene>
    <name evidence="16" type="primary">gspD</name>
    <name evidence="16" type="ORF">V0U79_04200</name>
</gene>
<name>A0ABU7LPJ8_9PROT</name>
<feature type="chain" id="PRO_5045767439" evidence="12">
    <location>
        <begin position="24"/>
        <end position="674"/>
    </location>
</feature>
<feature type="compositionally biased region" description="Polar residues" evidence="11">
    <location>
        <begin position="42"/>
        <end position="59"/>
    </location>
</feature>
<dbReference type="InterPro" id="IPR005644">
    <property type="entry name" value="NolW-like"/>
</dbReference>
<dbReference type="InterPro" id="IPR001775">
    <property type="entry name" value="GspD/PilQ"/>
</dbReference>
<keyword evidence="9" id="KW-0998">Cell outer membrane</keyword>
<dbReference type="Proteomes" id="UP001354971">
    <property type="component" value="Unassembled WGS sequence"/>
</dbReference>
<evidence type="ECO:0000256" key="4">
    <source>
        <dbReference type="ARBA" id="ARBA00022452"/>
    </source>
</evidence>
<dbReference type="PANTHER" id="PTHR30332">
    <property type="entry name" value="PROBABLE GENERAL SECRETION PATHWAY PROTEIN D"/>
    <property type="match status" value="1"/>
</dbReference>
<evidence type="ECO:0000256" key="12">
    <source>
        <dbReference type="SAM" id="SignalP"/>
    </source>
</evidence>
<feature type="domain" description="NolW-like" evidence="14">
    <location>
        <begin position="329"/>
        <end position="415"/>
    </location>
</feature>
<evidence type="ECO:0000256" key="9">
    <source>
        <dbReference type="ARBA" id="ARBA00023237"/>
    </source>
</evidence>
<evidence type="ECO:0000256" key="7">
    <source>
        <dbReference type="ARBA" id="ARBA00022927"/>
    </source>
</evidence>
<keyword evidence="7" id="KW-0653">Protein transport</keyword>
<dbReference type="Gene3D" id="3.55.50.30">
    <property type="match status" value="1"/>
</dbReference>
<comment type="similarity">
    <text evidence="2">Belongs to the bacterial secretin family. GSP D subfamily.</text>
</comment>
<protein>
    <submittedName>
        <fullName evidence="16">Type II secretion system secretin GspD</fullName>
    </submittedName>
</protein>
<keyword evidence="8" id="KW-0472">Membrane</keyword>
<keyword evidence="6 12" id="KW-0732">Signal</keyword>
<sequence length="674" mass="70282">MAGTNWLRGWGVALLAVFMTACATSMPTLPAGGPLSRLPDTNPATNTGEIRNAGSQTIQEAGDENRLEEQIIYGSGQRVRPGSLSADTLPGGAYTVNFADARVDEAARTIFGDLLDEPYSIDPRVQGRVTVNTPRPLSREGLLALFEASLSVNNAALVLADGVYRVMPAGEAQTSGLARVAGANQPGWGVTAVPLQFVSANELRTLMESVVTRPGALRADAARNMLLIVGSAPERRNAAAAAQAFDVDWMAGMSVALIPLSNANAEDVIEEVRTIYSASSDGASGALRLQDVERLNAILAIAPSRALLDQARQWVARLDTGGADGSTLRTYFLENGEAEETAALLSELLGDGAMGGVAPDLESGTASSSGSSGRGGGGIRVIADTINNAILVLADPAGQALVERALEAIDRTPSQVVIEAVIAEVTLNDTLRYGVQFFFEGDGVDGVGDSVRGGFGVDGFDADGNFPGFNVLLETGGTARVALDALSSVTDLTVVSSPTVLVRDNATANFQVGDEVPIVTRQSNSVVNPDSPVVNSVEFRDTGVLLTVTPRVSSTGMVTLEIEQEVSNVASGTASTLTPTISTRSLSTTVSIRSGQTVILGGLIDESRNQVRDGIPGLASVPVLGDIFSQTSTTTSRTELLIFLTPRVINSDEEAAAVTNEIRRRMELLAPESN</sequence>
<evidence type="ECO:0000256" key="1">
    <source>
        <dbReference type="ARBA" id="ARBA00004442"/>
    </source>
</evidence>
<accession>A0ABU7LPJ8</accession>
<proteinExistence type="inferred from homology"/>
<feature type="region of interest" description="Disordered" evidence="11">
    <location>
        <begin position="29"/>
        <end position="61"/>
    </location>
</feature>
<dbReference type="Pfam" id="PF21305">
    <property type="entry name" value="type_II_gspD_N0"/>
    <property type="match status" value="1"/>
</dbReference>
<dbReference type="PANTHER" id="PTHR30332:SF25">
    <property type="entry name" value="SECRETIN XPSD"/>
    <property type="match status" value="1"/>
</dbReference>
<dbReference type="NCBIfam" id="TIGR02517">
    <property type="entry name" value="type_II_gspD"/>
    <property type="match status" value="1"/>
</dbReference>
<dbReference type="PRINTS" id="PR00811">
    <property type="entry name" value="BCTERIALGSPD"/>
</dbReference>
<evidence type="ECO:0000256" key="6">
    <source>
        <dbReference type="ARBA" id="ARBA00022729"/>
    </source>
</evidence>